<keyword evidence="1" id="KW-0732">Signal</keyword>
<evidence type="ECO:0000313" key="3">
    <source>
        <dbReference type="EMBL" id="ROR38683.1"/>
    </source>
</evidence>
<dbReference type="Proteomes" id="UP000272781">
    <property type="component" value="Unassembled WGS sequence"/>
</dbReference>
<keyword evidence="2" id="KW-0614">Plasmid</keyword>
<evidence type="ECO:0000256" key="1">
    <source>
        <dbReference type="SAM" id="SignalP"/>
    </source>
</evidence>
<dbReference type="RefSeq" id="WP_123353271.1">
    <property type="nucleotide sequence ID" value="NZ_CP040940.1"/>
</dbReference>
<evidence type="ECO:0000313" key="2">
    <source>
        <dbReference type="EMBL" id="QDD68170.1"/>
    </source>
</evidence>
<accession>A0AAJ4UWW6</accession>
<geneLocation type="plasmid" evidence="2 5">
    <name>unnamed1</name>
</geneLocation>
<organism evidence="3 4">
    <name type="scientific">Caminibacter pacificus</name>
    <dbReference type="NCBI Taxonomy" id="1424653"/>
    <lineage>
        <taxon>Bacteria</taxon>
        <taxon>Pseudomonadati</taxon>
        <taxon>Campylobacterota</taxon>
        <taxon>Epsilonproteobacteria</taxon>
        <taxon>Nautiliales</taxon>
        <taxon>Nautiliaceae</taxon>
        <taxon>Caminibacter</taxon>
    </lineage>
</organism>
<dbReference type="Proteomes" id="UP000298805">
    <property type="component" value="Plasmid unnamed1"/>
</dbReference>
<dbReference type="EMBL" id="RJVK01000006">
    <property type="protein sequence ID" value="ROR38683.1"/>
    <property type="molecule type" value="Genomic_DNA"/>
</dbReference>
<proteinExistence type="predicted"/>
<sequence length="555" mass="61702">MRVKKTILSIATAAVVMTGLAPMQAHAGDVYSTTLQVVRQQKVDNLVKRIADLSKRVQDYILQTADTTPTLSEVDRYFGISDSVWKNYEGDPLKMEVKNNSIVISNIFSSSQEPQEVIDMFLHDPFMPPTATATSNSVTIPLDATTVTFMNKVNKLKTYPGVYVGIGTPPSTATKWYQPDGQGGLILYIKQGTSWTTIGSADQNSGAIVVDSVDDLKNIPASIGTKAYVKNSDGTLDTYIYDGKEWSKLNTTSEADEPLSSPTNPIALACNYGDPKMDDLAVEAIKKKTGKAELLNAWFKFSNGVVKYVNWSTLKFVLLPGSKVCLDGKCYSQSSSGNIGMKVYPGALPGVITDAKRAYGLRVYITYGGTAKIITKLYNGWYKYYGQYDVSYEIRKFLPKGYYYLGTSLFPTPSVYIKDYINGNNVFTFTTTKKYPAIVISRTLTQYWYVSVFDGAFASALKAPKFYVNFFTPNGLYMCHFQLQGAKTTLYTSYLEGPSYKVYGYSITRPYNDYQTHLAYYGRYIGNDCTKNIYYNVPKAPAGHFYYGAGIAYLP</sequence>
<gene>
    <name evidence="2" type="ORF">C6V80_09965</name>
    <name evidence="3" type="ORF">EDC58_1898</name>
</gene>
<dbReference type="AlphaFoldDB" id="A0AAJ4UWW6"/>
<feature type="signal peptide" evidence="1">
    <location>
        <begin position="1"/>
        <end position="27"/>
    </location>
</feature>
<name>A0AAJ4UWW6_9BACT</name>
<feature type="chain" id="PRO_5042466556" evidence="1">
    <location>
        <begin position="28"/>
        <end position="555"/>
    </location>
</feature>
<evidence type="ECO:0000313" key="4">
    <source>
        <dbReference type="Proteomes" id="UP000272781"/>
    </source>
</evidence>
<evidence type="ECO:0000313" key="5">
    <source>
        <dbReference type="Proteomes" id="UP000298805"/>
    </source>
</evidence>
<reference evidence="3 4" key="1">
    <citation type="submission" date="2018-11" db="EMBL/GenBank/DDBJ databases">
        <title>Genomic Encyclopedia of Type Strains, Phase IV (KMG-IV): sequencing the most valuable type-strain genomes for metagenomic binning, comparative biology and taxonomic classification.</title>
        <authorList>
            <person name="Goeker M."/>
        </authorList>
    </citation>
    <scope>NUCLEOTIDE SEQUENCE [LARGE SCALE GENOMIC DNA]</scope>
    <source>
        <strain evidence="3 4">DSM 27783</strain>
    </source>
</reference>
<keyword evidence="5" id="KW-1185">Reference proteome</keyword>
<dbReference type="EMBL" id="CP040940">
    <property type="protein sequence ID" value="QDD68170.1"/>
    <property type="molecule type" value="Genomic_DNA"/>
</dbReference>
<protein>
    <submittedName>
        <fullName evidence="3">Uncharacterized protein</fullName>
    </submittedName>
</protein>
<reference evidence="2 5" key="2">
    <citation type="submission" date="2019-06" db="EMBL/GenBank/DDBJ databases">
        <title>A comparative analysis of the Nautiliaceae.</title>
        <authorList>
            <person name="Grosche A."/>
            <person name="Smedile F."/>
            <person name="Vetriani C."/>
        </authorList>
    </citation>
    <scope>NUCLEOTIDE SEQUENCE [LARGE SCALE GENOMIC DNA]</scope>
    <source>
        <strain evidence="2 5">TB6</strain>
        <plasmid evidence="2 5">unnamed1</plasmid>
    </source>
</reference>